<feature type="chain" id="PRO_5045152903" evidence="12">
    <location>
        <begin position="33"/>
        <end position="1112"/>
    </location>
</feature>
<dbReference type="CDD" id="cd00054">
    <property type="entry name" value="EGF_CA"/>
    <property type="match status" value="6"/>
</dbReference>
<keyword evidence="4" id="KW-0272">Extracellular matrix</keyword>
<comment type="similarity">
    <text evidence="2">Belongs to the fibulin family.</text>
</comment>
<evidence type="ECO:0000313" key="15">
    <source>
        <dbReference type="Ensembl" id="ENSHBUP00000028711.1"/>
    </source>
</evidence>
<dbReference type="InterPro" id="IPR056612">
    <property type="entry name" value="FIBL-2_dom"/>
</dbReference>
<protein>
    <submittedName>
        <fullName evidence="15">Fibulin 2</fullName>
    </submittedName>
</protein>
<evidence type="ECO:0000256" key="1">
    <source>
        <dbReference type="ARBA" id="ARBA00004498"/>
    </source>
</evidence>
<feature type="domain" description="EGF-like" evidence="14">
    <location>
        <begin position="925"/>
        <end position="967"/>
    </location>
</feature>
<dbReference type="SMART" id="SM00179">
    <property type="entry name" value="EGF_CA"/>
    <property type="match status" value="7"/>
</dbReference>
<feature type="signal peptide" evidence="12">
    <location>
        <begin position="1"/>
        <end position="32"/>
    </location>
</feature>
<dbReference type="GeneTree" id="ENSGT00940000156047"/>
<dbReference type="Gene3D" id="2.10.25.10">
    <property type="entry name" value="Laminin"/>
    <property type="match status" value="8"/>
</dbReference>
<evidence type="ECO:0000256" key="5">
    <source>
        <dbReference type="ARBA" id="ARBA00022536"/>
    </source>
</evidence>
<dbReference type="Ensembl" id="ENSHBUT00000018125.1">
    <property type="protein sequence ID" value="ENSHBUP00000028711.1"/>
    <property type="gene ID" value="ENSHBUG00000012724.1"/>
</dbReference>
<sequence length="1112" mass="122831">MVQFPANGGKFLAVAPTTLCALFFFYSSVCLCQLDCTGTNCPLLDNCIEEVLESGACCASCLQKGCACEGYQYYDCISAGFKNGKVPEGDSYFVDYGSTECSCPVGGGRISCHFISCPDMPPNCIEVSEPADGCMQCERVGCVHAGQKFEAGYSFHIDPCRVCHCPNEGGKLMCYPVPDCDPQQVHKPMLAAPTEDNTVIRHDNFPYRFDQQGHTDQFATPYHLPNGNLPLFKLSPLDKEKPEDYDYGPTDFPETYPQSLLFPTPSSSSFKKLLTVYEKERLNEEEMQGEKQEEIVTFQNVSGPQGKDVPYTIDTVQERSEEDSESSFPTSIYEKTTSEPVTPSQRRPESLTTPVFQSITTTQPPMRVTLEESQPGGEPNQMVINRHNPGVSSEDLLQTCCTAGQRWASENGHCKNMPLLANDNVSVCSVAQKQCCLSSVKERQCELGVTSARGGDTCDVDERDSCLDDSYQVCCSCCVLGLRVRSEGRGCDAHQHLGYPCGHIFLTCCEEGDALSLLRRKQKPRPTALPRKVSDNKFPKEAFSISSTDEAANTVEEQEDVDECELYPGQLCQHTCTNIWGSYRCSCHQGYILQLDGHSCAPGTLFICKKCLESCMIFVPLLTCAPLCVGIPIKLIHVCDNGGCSQQCTAVAGWARCSCFPGFSMMTDGWMCEDVDECVTGAHSCKPSQRCVNTVGSFVCELQVTCPAGYQLRNSLCEDIDECTMRTHNCGMGLVCENTVGSFLCNPKQKCISGFTQDSHGNCIDINECSSLTEPCSSGFNCINTVGSYTCQKKIVMCSHGYHASPDGAKCVDTDECQMGTHRCGVGQICHNLPGSYRCDCQTGYQYNALRKVCTDVNECWRYSGRLCAQKCENTPGSYRCSCTAGFSLAFDGKNCEEQQRCLGRQQHYNIYIQIFMCMCVFYTDIDECSQSIGNLCAFQCVNTAGSYQCACPPHGYVMAANGRTCKGEADIYSNRLLGLDAGYIFVLRCERINCPASSLDCKNSPLWITYYQLTYETNIIIPAQIFRIGPNPAYSGDHIVISIRKGNEDGYFSTRKLNSFTGAVYLQRKVREPKDFLIDVEMKLLRQGTFTSFLAKIHVFITPRCTPPFAL</sequence>
<dbReference type="PROSITE" id="PS00010">
    <property type="entry name" value="ASX_HYDROXYL"/>
    <property type="match status" value="4"/>
</dbReference>
<keyword evidence="9" id="KW-0325">Glycoprotein</keyword>
<dbReference type="InterPro" id="IPR018097">
    <property type="entry name" value="EGF_Ca-bd_CS"/>
</dbReference>
<evidence type="ECO:0000256" key="10">
    <source>
        <dbReference type="PROSITE-ProRule" id="PRU00076"/>
    </source>
</evidence>
<dbReference type="SMART" id="SM00181">
    <property type="entry name" value="EGF"/>
    <property type="match status" value="8"/>
</dbReference>
<dbReference type="PANTHER" id="PTHR24034">
    <property type="entry name" value="EGF-LIKE DOMAIN-CONTAINING PROTEIN"/>
    <property type="match status" value="1"/>
</dbReference>
<dbReference type="GO" id="GO:0030855">
    <property type="term" value="P:epithelial cell differentiation"/>
    <property type="evidence" value="ECO:0007669"/>
    <property type="project" value="UniProtKB-ARBA"/>
</dbReference>
<evidence type="ECO:0000259" key="13">
    <source>
        <dbReference type="PROSITE" id="PS01178"/>
    </source>
</evidence>
<evidence type="ECO:0000313" key="16">
    <source>
        <dbReference type="Proteomes" id="UP000264840"/>
    </source>
</evidence>
<evidence type="ECO:0000256" key="2">
    <source>
        <dbReference type="ARBA" id="ARBA00006127"/>
    </source>
</evidence>
<dbReference type="PROSITE" id="PS01187">
    <property type="entry name" value="EGF_CA"/>
    <property type="match status" value="4"/>
</dbReference>
<evidence type="ECO:0000259" key="14">
    <source>
        <dbReference type="PROSITE" id="PS50026"/>
    </source>
</evidence>
<feature type="domain" description="EGF-like" evidence="14">
    <location>
        <begin position="560"/>
        <end position="601"/>
    </location>
</feature>
<dbReference type="Proteomes" id="UP000264840">
    <property type="component" value="Unplaced"/>
</dbReference>
<keyword evidence="7" id="KW-0106">Calcium</keyword>
<dbReference type="PROSITE" id="PS50026">
    <property type="entry name" value="EGF_3"/>
    <property type="match status" value="4"/>
</dbReference>
<dbReference type="InterPro" id="IPR050751">
    <property type="entry name" value="ECM_structural_protein"/>
</dbReference>
<comment type="subcellular location">
    <subcellularLocation>
        <location evidence="1">Secreted</location>
        <location evidence="1">Extracellular space</location>
        <location evidence="1">Extracellular matrix</location>
    </subcellularLocation>
</comment>
<organism evidence="15 16">
    <name type="scientific">Haplochromis burtoni</name>
    <name type="common">Burton's mouthbrooder</name>
    <name type="synonym">Chromis burtoni</name>
    <dbReference type="NCBI Taxonomy" id="8153"/>
    <lineage>
        <taxon>Eukaryota</taxon>
        <taxon>Metazoa</taxon>
        <taxon>Chordata</taxon>
        <taxon>Craniata</taxon>
        <taxon>Vertebrata</taxon>
        <taxon>Euteleostomi</taxon>
        <taxon>Actinopterygii</taxon>
        <taxon>Neopterygii</taxon>
        <taxon>Teleostei</taxon>
        <taxon>Neoteleostei</taxon>
        <taxon>Acanthomorphata</taxon>
        <taxon>Ovalentaria</taxon>
        <taxon>Cichlomorphae</taxon>
        <taxon>Cichliformes</taxon>
        <taxon>Cichlidae</taxon>
        <taxon>African cichlids</taxon>
        <taxon>Pseudocrenilabrinae</taxon>
        <taxon>Haplochromini</taxon>
        <taxon>Haplochromis</taxon>
    </lineage>
</organism>
<evidence type="ECO:0000256" key="11">
    <source>
        <dbReference type="SAM" id="MobiDB-lite"/>
    </source>
</evidence>
<dbReference type="InterPro" id="IPR000152">
    <property type="entry name" value="EGF-type_Asp/Asn_hydroxyl_site"/>
</dbReference>
<keyword evidence="16" id="KW-1185">Reference proteome</keyword>
<keyword evidence="3" id="KW-0964">Secreted</keyword>
<dbReference type="Pfam" id="PF22914">
    <property type="entry name" value="Fibulin_C"/>
    <property type="match status" value="1"/>
</dbReference>
<dbReference type="InterPro" id="IPR001881">
    <property type="entry name" value="EGF-like_Ca-bd_dom"/>
</dbReference>
<feature type="compositionally biased region" description="Polar residues" evidence="11">
    <location>
        <begin position="326"/>
        <end position="364"/>
    </location>
</feature>
<accession>A0A3Q2WRI3</accession>
<dbReference type="PROSITE" id="PS01178">
    <property type="entry name" value="ANAPHYLATOXIN_2"/>
    <property type="match status" value="1"/>
</dbReference>
<proteinExistence type="inferred from homology"/>
<dbReference type="Pfam" id="PF07645">
    <property type="entry name" value="EGF_CA"/>
    <property type="match status" value="7"/>
</dbReference>
<dbReference type="InterPro" id="IPR009030">
    <property type="entry name" value="Growth_fac_rcpt_cys_sf"/>
</dbReference>
<feature type="domain" description="EGF-like" evidence="14">
    <location>
        <begin position="813"/>
        <end position="855"/>
    </location>
</feature>
<dbReference type="GO" id="GO:0005576">
    <property type="term" value="C:extracellular region"/>
    <property type="evidence" value="ECO:0007669"/>
    <property type="project" value="InterPro"/>
</dbReference>
<feature type="domain" description="EGF-like" evidence="14">
    <location>
        <begin position="856"/>
        <end position="897"/>
    </location>
</feature>
<evidence type="ECO:0000256" key="12">
    <source>
        <dbReference type="SAM" id="SignalP"/>
    </source>
</evidence>
<evidence type="ECO:0000256" key="4">
    <source>
        <dbReference type="ARBA" id="ARBA00022530"/>
    </source>
</evidence>
<comment type="caution">
    <text evidence="10">Lacks conserved residue(s) required for the propagation of feature annotation.</text>
</comment>
<dbReference type="PANTHER" id="PTHR24034:SF97">
    <property type="entry name" value="FIBULIN-1"/>
    <property type="match status" value="1"/>
</dbReference>
<dbReference type="GO" id="GO:0071944">
    <property type="term" value="C:cell periphery"/>
    <property type="evidence" value="ECO:0007669"/>
    <property type="project" value="UniProtKB-ARBA"/>
</dbReference>
<reference evidence="15" key="2">
    <citation type="submission" date="2025-09" db="UniProtKB">
        <authorList>
            <consortium name="Ensembl"/>
        </authorList>
    </citation>
    <scope>IDENTIFICATION</scope>
</reference>
<keyword evidence="5 10" id="KW-0245">EGF-like domain</keyword>
<feature type="domain" description="Anaphylatoxin-like" evidence="13">
    <location>
        <begin position="477"/>
        <end position="509"/>
    </location>
</feature>
<dbReference type="Pfam" id="PF24532">
    <property type="entry name" value="FIBL-2"/>
    <property type="match status" value="1"/>
</dbReference>
<dbReference type="GO" id="GO:0030198">
    <property type="term" value="P:extracellular matrix organization"/>
    <property type="evidence" value="ECO:0007669"/>
    <property type="project" value="TreeGrafter"/>
</dbReference>
<evidence type="ECO:0000256" key="7">
    <source>
        <dbReference type="ARBA" id="ARBA00022837"/>
    </source>
</evidence>
<dbReference type="GO" id="GO:0005509">
    <property type="term" value="F:calcium ion binding"/>
    <property type="evidence" value="ECO:0007669"/>
    <property type="project" value="InterPro"/>
</dbReference>
<evidence type="ECO:0000256" key="9">
    <source>
        <dbReference type="ARBA" id="ARBA00023180"/>
    </source>
</evidence>
<dbReference type="PROSITE" id="PS01177">
    <property type="entry name" value="ANAPHYLATOXIN_1"/>
    <property type="match status" value="1"/>
</dbReference>
<dbReference type="InterPro" id="IPR000020">
    <property type="entry name" value="Anaphylatoxin/fibulin"/>
</dbReference>
<keyword evidence="12" id="KW-0732">Signal</keyword>
<keyword evidence="8" id="KW-1015">Disulfide bond</keyword>
<dbReference type="OMA" id="YTAGHTF"/>
<dbReference type="SMART" id="SM00104">
    <property type="entry name" value="ANATO"/>
    <property type="match status" value="2"/>
</dbReference>
<dbReference type="AlphaFoldDB" id="A0A3Q2WRI3"/>
<dbReference type="InterPro" id="IPR049883">
    <property type="entry name" value="NOTCH1_EGF-like"/>
</dbReference>
<dbReference type="SUPFAM" id="SSF57184">
    <property type="entry name" value="Growth factor receptor domain"/>
    <property type="match status" value="2"/>
</dbReference>
<reference evidence="15" key="1">
    <citation type="submission" date="2025-08" db="UniProtKB">
        <authorList>
            <consortium name="Ensembl"/>
        </authorList>
    </citation>
    <scope>IDENTIFICATION</scope>
</reference>
<dbReference type="PROSITE" id="PS01186">
    <property type="entry name" value="EGF_2"/>
    <property type="match status" value="3"/>
</dbReference>
<name>A0A3Q2WRI3_HAPBU</name>
<dbReference type="InterPro" id="IPR000742">
    <property type="entry name" value="EGF"/>
</dbReference>
<feature type="region of interest" description="Disordered" evidence="11">
    <location>
        <begin position="317"/>
        <end position="379"/>
    </location>
</feature>
<keyword evidence="6" id="KW-0677">Repeat</keyword>
<dbReference type="SUPFAM" id="SSF57196">
    <property type="entry name" value="EGF/Laminin"/>
    <property type="match status" value="1"/>
</dbReference>
<evidence type="ECO:0000256" key="3">
    <source>
        <dbReference type="ARBA" id="ARBA00022525"/>
    </source>
</evidence>
<dbReference type="InterPro" id="IPR055088">
    <property type="entry name" value="Fibulin_C"/>
</dbReference>
<evidence type="ECO:0000256" key="6">
    <source>
        <dbReference type="ARBA" id="ARBA00022737"/>
    </source>
</evidence>
<evidence type="ECO:0000256" key="8">
    <source>
        <dbReference type="ARBA" id="ARBA00023157"/>
    </source>
</evidence>